<sequence>MFTVPLQEAWQGPTQFIHVTPGRSYRVSGYIRLHNDDNKGQSVQSHTYQAAAVRGSLRVANGWASVSGIFSVPDREIESVRIYFEGPSPDVSFEVDDASVEEVGASGSWRNVTQHVIETVRKSDIHFNVTLASNVNAGDVQIHVLQTRKSFPFGTGTSTLYLDPTKKAYSDFLNRHFNWVWPGNELKWYATEPQQGSKNYEPALNMIRELQKHGIQMRGHCLLWSDGNYVQSWVKALSKDDLLAAVYHHVYETLNITKGLIDIWDVNNEILHGHWYQDTLQDPDFNIKLYRMFTTTTPASGFSSTRRCLVQAYLEQALKFKAANVGLSALGAQGRFPQEQEPDPDVIKFFSYPTNVAAHK</sequence>
<keyword evidence="5" id="KW-0624">Polysaccharide degradation</keyword>
<dbReference type="Gene3D" id="2.60.120.260">
    <property type="entry name" value="Galactose-binding domain-like"/>
    <property type="match status" value="1"/>
</dbReference>
<dbReference type="Pfam" id="PF02018">
    <property type="entry name" value="CBM_4_9"/>
    <property type="match status" value="1"/>
</dbReference>
<feature type="domain" description="GH10" evidence="6">
    <location>
        <begin position="146"/>
        <end position="360"/>
    </location>
</feature>
<keyword evidence="8" id="KW-1185">Reference proteome</keyword>
<evidence type="ECO:0000313" key="7">
    <source>
        <dbReference type="EMBL" id="PVD26635.1"/>
    </source>
</evidence>
<proteinExistence type="inferred from homology"/>
<dbReference type="InterPro" id="IPR044846">
    <property type="entry name" value="GH10"/>
</dbReference>
<dbReference type="GO" id="GO:0000272">
    <property type="term" value="P:polysaccharide catabolic process"/>
    <property type="evidence" value="ECO:0007669"/>
    <property type="project" value="UniProtKB-KW"/>
</dbReference>
<keyword evidence="2" id="KW-0677">Repeat</keyword>
<dbReference type="InterPro" id="IPR008979">
    <property type="entry name" value="Galactose-bd-like_sf"/>
</dbReference>
<keyword evidence="4" id="KW-0119">Carbohydrate metabolism</keyword>
<comment type="caution">
    <text evidence="7">The sequence shown here is derived from an EMBL/GenBank/DDBJ whole genome shotgun (WGS) entry which is preliminary data.</text>
</comment>
<evidence type="ECO:0000259" key="6">
    <source>
        <dbReference type="PROSITE" id="PS51760"/>
    </source>
</evidence>
<dbReference type="PANTHER" id="PTHR31490">
    <property type="entry name" value="GLYCOSYL HYDROLASE"/>
    <property type="match status" value="1"/>
</dbReference>
<gene>
    <name evidence="7" type="ORF">C0Q70_14313</name>
</gene>
<evidence type="ECO:0000256" key="5">
    <source>
        <dbReference type="ARBA" id="ARBA00023326"/>
    </source>
</evidence>
<dbReference type="InterPro" id="IPR003305">
    <property type="entry name" value="CenC_carb-bd"/>
</dbReference>
<dbReference type="Pfam" id="PF00331">
    <property type="entry name" value="Glyco_hydro_10"/>
    <property type="match status" value="1"/>
</dbReference>
<dbReference type="GO" id="GO:0031176">
    <property type="term" value="F:endo-1,4-beta-xylanase activity"/>
    <property type="evidence" value="ECO:0007669"/>
    <property type="project" value="UniProtKB-ARBA"/>
</dbReference>
<accession>A0A2T7NZP6</accession>
<dbReference type="OrthoDB" id="1719965at2759"/>
<reference evidence="7 8" key="1">
    <citation type="submission" date="2018-04" db="EMBL/GenBank/DDBJ databases">
        <title>The genome of golden apple snail Pomacea canaliculata provides insight into stress tolerance and invasive adaptation.</title>
        <authorList>
            <person name="Liu C."/>
            <person name="Liu B."/>
            <person name="Ren Y."/>
            <person name="Zhang Y."/>
            <person name="Wang H."/>
            <person name="Li S."/>
            <person name="Jiang F."/>
            <person name="Yin L."/>
            <person name="Zhang G."/>
            <person name="Qian W."/>
            <person name="Fan W."/>
        </authorList>
    </citation>
    <scope>NUCLEOTIDE SEQUENCE [LARGE SCALE GENOMIC DNA]</scope>
    <source>
        <strain evidence="7">SZHN2017</strain>
        <tissue evidence="7">Muscle</tissue>
    </source>
</reference>
<name>A0A2T7NZP6_POMCA</name>
<evidence type="ECO:0000313" key="8">
    <source>
        <dbReference type="Proteomes" id="UP000245119"/>
    </source>
</evidence>
<dbReference type="EMBL" id="PZQS01000008">
    <property type="protein sequence ID" value="PVD26635.1"/>
    <property type="molecule type" value="Genomic_DNA"/>
</dbReference>
<organism evidence="7 8">
    <name type="scientific">Pomacea canaliculata</name>
    <name type="common">Golden apple snail</name>
    <dbReference type="NCBI Taxonomy" id="400727"/>
    <lineage>
        <taxon>Eukaryota</taxon>
        <taxon>Metazoa</taxon>
        <taxon>Spiralia</taxon>
        <taxon>Lophotrochozoa</taxon>
        <taxon>Mollusca</taxon>
        <taxon>Gastropoda</taxon>
        <taxon>Caenogastropoda</taxon>
        <taxon>Architaenioglossa</taxon>
        <taxon>Ampullarioidea</taxon>
        <taxon>Ampullariidae</taxon>
        <taxon>Pomacea</taxon>
    </lineage>
</organism>
<dbReference type="InterPro" id="IPR017853">
    <property type="entry name" value="GH"/>
</dbReference>
<evidence type="ECO:0000256" key="3">
    <source>
        <dbReference type="ARBA" id="ARBA00022801"/>
    </source>
</evidence>
<dbReference type="SUPFAM" id="SSF51445">
    <property type="entry name" value="(Trans)glycosidases"/>
    <property type="match status" value="1"/>
</dbReference>
<evidence type="ECO:0000256" key="1">
    <source>
        <dbReference type="ARBA" id="ARBA00007495"/>
    </source>
</evidence>
<comment type="similarity">
    <text evidence="1">Belongs to the glycosyl hydrolase 10 (cellulase F) family.</text>
</comment>
<dbReference type="PANTHER" id="PTHR31490:SF1">
    <property type="entry name" value="ENDO-1,4-BETA-XYLANASE 1"/>
    <property type="match status" value="1"/>
</dbReference>
<dbReference type="InterPro" id="IPR001000">
    <property type="entry name" value="GH10_dom"/>
</dbReference>
<evidence type="ECO:0000256" key="2">
    <source>
        <dbReference type="ARBA" id="ARBA00022737"/>
    </source>
</evidence>
<dbReference type="AlphaFoldDB" id="A0A2T7NZP6"/>
<dbReference type="Gene3D" id="3.20.20.80">
    <property type="entry name" value="Glycosidases"/>
    <property type="match status" value="1"/>
</dbReference>
<keyword evidence="3" id="KW-0378">Hydrolase</keyword>
<dbReference type="Proteomes" id="UP000245119">
    <property type="component" value="Linkage Group LG8"/>
</dbReference>
<dbReference type="SUPFAM" id="SSF49785">
    <property type="entry name" value="Galactose-binding domain-like"/>
    <property type="match status" value="1"/>
</dbReference>
<evidence type="ECO:0000256" key="4">
    <source>
        <dbReference type="ARBA" id="ARBA00023277"/>
    </source>
</evidence>
<dbReference type="PROSITE" id="PS51760">
    <property type="entry name" value="GH10_2"/>
    <property type="match status" value="1"/>
</dbReference>
<protein>
    <recommendedName>
        <fullName evidence="6">GH10 domain-containing protein</fullName>
    </recommendedName>
</protein>